<keyword evidence="3" id="KW-1185">Reference proteome</keyword>
<dbReference type="Pfam" id="PF02661">
    <property type="entry name" value="Fic"/>
    <property type="match status" value="1"/>
</dbReference>
<protein>
    <recommendedName>
        <fullName evidence="1">Fido domain-containing protein</fullName>
    </recommendedName>
</protein>
<dbReference type="InterPro" id="IPR036597">
    <property type="entry name" value="Fido-like_dom_sf"/>
</dbReference>
<evidence type="ECO:0000259" key="1">
    <source>
        <dbReference type="PROSITE" id="PS51459"/>
    </source>
</evidence>
<dbReference type="Gene3D" id="1.10.3290.10">
    <property type="entry name" value="Fido-like domain"/>
    <property type="match status" value="1"/>
</dbReference>
<sequence length="112" mass="12358">MTALLTIHPFTDGNGRTSRALANLLIFGDAAIARDNYIPFKDLMAISQSGFEIACNQARYFGRVAIICRWMANAVLLIHELQLRELDVIQELPGFGAMAHRSRAVAAPPTME</sequence>
<comment type="caution">
    <text evidence="2">The sequence shown here is derived from an EMBL/GenBank/DDBJ whole genome shotgun (WGS) entry which is preliminary data.</text>
</comment>
<dbReference type="Proteomes" id="UP000033651">
    <property type="component" value="Unassembled WGS sequence"/>
</dbReference>
<name>A0A0F3KV30_9GAMM</name>
<dbReference type="InterPro" id="IPR003812">
    <property type="entry name" value="Fido"/>
</dbReference>
<proteinExistence type="predicted"/>
<organism evidence="2 3">
    <name type="scientific">Luteibacter yeojuensis</name>
    <dbReference type="NCBI Taxonomy" id="345309"/>
    <lineage>
        <taxon>Bacteria</taxon>
        <taxon>Pseudomonadati</taxon>
        <taxon>Pseudomonadota</taxon>
        <taxon>Gammaproteobacteria</taxon>
        <taxon>Lysobacterales</taxon>
        <taxon>Rhodanobacteraceae</taxon>
        <taxon>Luteibacter</taxon>
    </lineage>
</organism>
<accession>A0A0F3KV30</accession>
<gene>
    <name evidence="2" type="ORF">VI08_09605</name>
</gene>
<dbReference type="PROSITE" id="PS51459">
    <property type="entry name" value="FIDO"/>
    <property type="match status" value="1"/>
</dbReference>
<reference evidence="2 3" key="1">
    <citation type="submission" date="2015-03" db="EMBL/GenBank/DDBJ databases">
        <title>Draft genome sequence of Luteibacter yeojuensis strain SU11.</title>
        <authorList>
            <person name="Sulaiman J."/>
            <person name="Priya K."/>
            <person name="Chan K.-G."/>
        </authorList>
    </citation>
    <scope>NUCLEOTIDE SEQUENCE [LARGE SCALE GENOMIC DNA]</scope>
    <source>
        <strain evidence="2 3">SU11</strain>
    </source>
</reference>
<dbReference type="AlphaFoldDB" id="A0A0F3KV30"/>
<evidence type="ECO:0000313" key="2">
    <source>
        <dbReference type="EMBL" id="KJV34822.1"/>
    </source>
</evidence>
<feature type="domain" description="Fido" evidence="1">
    <location>
        <begin position="1"/>
        <end position="63"/>
    </location>
</feature>
<dbReference type="SUPFAM" id="SSF140931">
    <property type="entry name" value="Fic-like"/>
    <property type="match status" value="1"/>
</dbReference>
<dbReference type="EMBL" id="JZRB01000018">
    <property type="protein sequence ID" value="KJV34822.1"/>
    <property type="molecule type" value="Genomic_DNA"/>
</dbReference>
<dbReference type="PATRIC" id="fig|345309.4.peg.1159"/>
<evidence type="ECO:0000313" key="3">
    <source>
        <dbReference type="Proteomes" id="UP000033651"/>
    </source>
</evidence>